<reference evidence="2" key="1">
    <citation type="submission" date="2020-08" db="EMBL/GenBank/DDBJ databases">
        <title>Genome public.</title>
        <authorList>
            <person name="Liu C."/>
            <person name="Sun Q."/>
        </authorList>
    </citation>
    <scope>NUCLEOTIDE SEQUENCE</scope>
    <source>
        <strain evidence="2">NSJ-12</strain>
    </source>
</reference>
<accession>A0A926EN67</accession>
<dbReference type="PANTHER" id="PTHR34700:SF4">
    <property type="entry name" value="PHAGE-LIKE ELEMENT PBSX PROTEIN XKDP"/>
    <property type="match status" value="1"/>
</dbReference>
<dbReference type="SUPFAM" id="SSF54106">
    <property type="entry name" value="LysM domain"/>
    <property type="match status" value="1"/>
</dbReference>
<dbReference type="AlphaFoldDB" id="A0A926EN67"/>
<dbReference type="InterPro" id="IPR018392">
    <property type="entry name" value="LysM"/>
</dbReference>
<proteinExistence type="predicted"/>
<protein>
    <submittedName>
        <fullName evidence="2">LysM peptidoglycan-binding domain-containing protein</fullName>
    </submittedName>
</protein>
<feature type="domain" description="LysM" evidence="1">
    <location>
        <begin position="169"/>
        <end position="216"/>
    </location>
</feature>
<gene>
    <name evidence="2" type="ORF">H8718_17910</name>
</gene>
<dbReference type="EMBL" id="JACRSY010000048">
    <property type="protein sequence ID" value="MBC8581367.1"/>
    <property type="molecule type" value="Genomic_DNA"/>
</dbReference>
<evidence type="ECO:0000259" key="1">
    <source>
        <dbReference type="PROSITE" id="PS51782"/>
    </source>
</evidence>
<dbReference type="SMART" id="SM00257">
    <property type="entry name" value="LysM"/>
    <property type="match status" value="1"/>
</dbReference>
<dbReference type="Pfam" id="PF01476">
    <property type="entry name" value="LysM"/>
    <property type="match status" value="1"/>
</dbReference>
<dbReference type="RefSeq" id="WP_249334255.1">
    <property type="nucleotide sequence ID" value="NZ_JACRSY010000048.1"/>
</dbReference>
<dbReference type="InterPro" id="IPR036779">
    <property type="entry name" value="LysM_dom_sf"/>
</dbReference>
<comment type="caution">
    <text evidence="2">The sequence shown here is derived from an EMBL/GenBank/DDBJ whole genome shotgun (WGS) entry which is preliminary data.</text>
</comment>
<dbReference type="CDD" id="cd00118">
    <property type="entry name" value="LysM"/>
    <property type="match status" value="1"/>
</dbReference>
<dbReference type="PANTHER" id="PTHR34700">
    <property type="entry name" value="POTASSIUM BINDING PROTEIN KBP"/>
    <property type="match status" value="1"/>
</dbReference>
<sequence>MAKIYLSFNNQEESFEFPVLPEEVEIKEKGNNKSHILQNIGEVTIINKVKAYTLTLKGLFPMENGPYITSKYLLKPAVYVEKIKRWRDTGKPVRLVITGTSVDLSWACTIEDFNYKEKAGAVGDIEYTISFKEYRWFKVKKVEIVSDLKTSQPAIAKTEQRPVEKEMPKTYTVQKGDTLCSIAKKCLGDSGKYKEIAQKNHIANPSLIYTGQVLQL</sequence>
<organism evidence="2 3">
    <name type="scientific">Zhenhengia yiwuensis</name>
    <dbReference type="NCBI Taxonomy" id="2763666"/>
    <lineage>
        <taxon>Bacteria</taxon>
        <taxon>Bacillati</taxon>
        <taxon>Bacillota</taxon>
        <taxon>Clostridia</taxon>
        <taxon>Lachnospirales</taxon>
        <taxon>Lachnospiraceae</taxon>
        <taxon>Zhenhengia</taxon>
    </lineage>
</organism>
<dbReference type="PROSITE" id="PS51782">
    <property type="entry name" value="LYSM"/>
    <property type="match status" value="1"/>
</dbReference>
<evidence type="ECO:0000313" key="2">
    <source>
        <dbReference type="EMBL" id="MBC8581367.1"/>
    </source>
</evidence>
<dbReference type="Proteomes" id="UP000655830">
    <property type="component" value="Unassembled WGS sequence"/>
</dbReference>
<dbReference type="Gene3D" id="3.10.350.10">
    <property type="entry name" value="LysM domain"/>
    <property type="match status" value="1"/>
</dbReference>
<evidence type="ECO:0000313" key="3">
    <source>
        <dbReference type="Proteomes" id="UP000655830"/>
    </source>
</evidence>
<name>A0A926EN67_9FIRM</name>
<keyword evidence="3" id="KW-1185">Reference proteome</keyword>
<dbReference type="InterPro" id="IPR052196">
    <property type="entry name" value="Bact_Kbp"/>
</dbReference>